<dbReference type="GO" id="GO:0004089">
    <property type="term" value="F:carbonate dehydratase activity"/>
    <property type="evidence" value="ECO:0007669"/>
    <property type="project" value="UniProtKB-EC"/>
</dbReference>
<feature type="binding site" evidence="6">
    <location>
        <position position="40"/>
    </location>
    <ligand>
        <name>Zn(2+)</name>
        <dbReference type="ChEBI" id="CHEBI:29105"/>
    </ligand>
</feature>
<feature type="binding site" evidence="6">
    <location>
        <position position="96"/>
    </location>
    <ligand>
        <name>Zn(2+)</name>
        <dbReference type="ChEBI" id="CHEBI:29105"/>
    </ligand>
</feature>
<evidence type="ECO:0000256" key="3">
    <source>
        <dbReference type="ARBA" id="ARBA00022723"/>
    </source>
</evidence>
<comment type="catalytic activity">
    <reaction evidence="5">
        <text>hydrogencarbonate + H(+) = CO2 + H2O</text>
        <dbReference type="Rhea" id="RHEA:10748"/>
        <dbReference type="ChEBI" id="CHEBI:15377"/>
        <dbReference type="ChEBI" id="CHEBI:15378"/>
        <dbReference type="ChEBI" id="CHEBI:16526"/>
        <dbReference type="ChEBI" id="CHEBI:17544"/>
        <dbReference type="EC" id="4.2.1.1"/>
    </reaction>
</comment>
<dbReference type="CDD" id="cd03379">
    <property type="entry name" value="beta_CA_cladeD"/>
    <property type="match status" value="1"/>
</dbReference>
<organism evidence="7 8">
    <name type="scientific">Paenibacillus naphthalenovorans</name>
    <dbReference type="NCBI Taxonomy" id="162209"/>
    <lineage>
        <taxon>Bacteria</taxon>
        <taxon>Bacillati</taxon>
        <taxon>Bacillota</taxon>
        <taxon>Bacilli</taxon>
        <taxon>Bacillales</taxon>
        <taxon>Paenibacillaceae</taxon>
        <taxon>Paenibacillus</taxon>
    </lineage>
</organism>
<sequence length="189" mass="20816">MSILSDIIEHNQAFVEAKAYEQFKTTKFPDKKMVILTCMDTRLTELLPKAMNLRNGDAKIIKNAGAIVSHPFGSIMRSIIVAVYELNAKEVFVVGHYECGMTGLNAKDVLNKARSRGVTSELIDTLQNAGINLDGFLTGFDYVHDGVVNSVKLIRNHPLLPKDLPVHGLIIHPETGRLDIISNGYEAIG</sequence>
<proteinExistence type="inferred from homology"/>
<dbReference type="Proteomes" id="UP000061660">
    <property type="component" value="Chromosome"/>
</dbReference>
<dbReference type="Pfam" id="PF00484">
    <property type="entry name" value="Pro_CA"/>
    <property type="match status" value="1"/>
</dbReference>
<comment type="cofactor">
    <cofactor evidence="6">
        <name>Zn(2+)</name>
        <dbReference type="ChEBI" id="CHEBI:29105"/>
    </cofactor>
    <text evidence="6">Binds 1 zinc ion per subunit.</text>
</comment>
<comment type="similarity">
    <text evidence="1">Belongs to the beta-class carbonic anhydrase family.</text>
</comment>
<dbReference type="RefSeq" id="WP_054819917.1">
    <property type="nucleotide sequence ID" value="NZ_BJCS01000001.1"/>
</dbReference>
<evidence type="ECO:0000256" key="6">
    <source>
        <dbReference type="PIRSR" id="PIRSR601765-1"/>
    </source>
</evidence>
<feature type="binding site" evidence="6">
    <location>
        <position position="38"/>
    </location>
    <ligand>
        <name>Zn(2+)</name>
        <dbReference type="ChEBI" id="CHEBI:29105"/>
    </ligand>
</feature>
<dbReference type="OrthoDB" id="9792260at2"/>
<keyword evidence="8" id="KW-1185">Reference proteome</keyword>
<dbReference type="KEGG" id="pnp:IJ22_21510"/>
<reference evidence="8" key="1">
    <citation type="submission" date="2015-12" db="EMBL/GenBank/DDBJ databases">
        <title>Complete genome sequences of two moderately thermophilic Paenibacillus species.</title>
        <authorList>
            <person name="Butler R.III."/>
            <person name="Wang J."/>
            <person name="Stark B.C."/>
            <person name="Pombert J.-F."/>
        </authorList>
    </citation>
    <scope>NUCLEOTIDE SEQUENCE [LARGE SCALE GENOMIC DNA]</scope>
    <source>
        <strain evidence="8">32O-Y</strain>
    </source>
</reference>
<evidence type="ECO:0000313" key="8">
    <source>
        <dbReference type="Proteomes" id="UP000061660"/>
    </source>
</evidence>
<feature type="binding site" evidence="6">
    <location>
        <position position="99"/>
    </location>
    <ligand>
        <name>Zn(2+)</name>
        <dbReference type="ChEBI" id="CHEBI:29105"/>
    </ligand>
</feature>
<dbReference type="AlphaFoldDB" id="A0A0U2W530"/>
<dbReference type="PANTHER" id="PTHR43175">
    <property type="entry name" value="CARBONIC ANHYDRASE"/>
    <property type="match status" value="1"/>
</dbReference>
<dbReference type="PATRIC" id="fig|162209.4.peg.2285"/>
<reference evidence="7 8" key="2">
    <citation type="journal article" date="2016" name="Genome Announc.">
        <title>Complete Genome Sequences of Two Interactive Moderate Thermophiles, Paenibacillus napthalenovorans 32O-Y and Paenibacillus sp. 32O-W.</title>
        <authorList>
            <person name="Butler R.R.III."/>
            <person name="Wang J."/>
            <person name="Stark B.C."/>
            <person name="Pombert J.F."/>
        </authorList>
    </citation>
    <scope>NUCLEOTIDE SEQUENCE [LARGE SCALE GENOMIC DNA]</scope>
    <source>
        <strain evidence="7 8">32O-Y</strain>
    </source>
</reference>
<dbReference type="GO" id="GO:0008270">
    <property type="term" value="F:zinc ion binding"/>
    <property type="evidence" value="ECO:0007669"/>
    <property type="project" value="InterPro"/>
</dbReference>
<keyword evidence="4 6" id="KW-0862">Zinc</keyword>
<dbReference type="EMBL" id="CP013652">
    <property type="protein sequence ID" value="ALS22525.1"/>
    <property type="molecule type" value="Genomic_DNA"/>
</dbReference>
<evidence type="ECO:0000313" key="7">
    <source>
        <dbReference type="EMBL" id="ALS22525.1"/>
    </source>
</evidence>
<dbReference type="EC" id="4.2.1.1" evidence="2"/>
<protein>
    <recommendedName>
        <fullName evidence="2">carbonic anhydrase</fullName>
        <ecNumber evidence="2">4.2.1.1</ecNumber>
    </recommendedName>
</protein>
<evidence type="ECO:0000256" key="2">
    <source>
        <dbReference type="ARBA" id="ARBA00012925"/>
    </source>
</evidence>
<accession>A0A0U2W530</accession>
<dbReference type="InterPro" id="IPR036874">
    <property type="entry name" value="Carbonic_anhydrase_sf"/>
</dbReference>
<dbReference type="Gene3D" id="3.40.1050.10">
    <property type="entry name" value="Carbonic anhydrase"/>
    <property type="match status" value="1"/>
</dbReference>
<dbReference type="PANTHER" id="PTHR43175:SF3">
    <property type="entry name" value="CARBON DISULFIDE HYDROLASE"/>
    <property type="match status" value="1"/>
</dbReference>
<dbReference type="SMART" id="SM00947">
    <property type="entry name" value="Pro_CA"/>
    <property type="match status" value="1"/>
</dbReference>
<evidence type="ECO:0000256" key="5">
    <source>
        <dbReference type="ARBA" id="ARBA00048348"/>
    </source>
</evidence>
<dbReference type="STRING" id="162209.IJ22_21510"/>
<evidence type="ECO:0000256" key="4">
    <source>
        <dbReference type="ARBA" id="ARBA00022833"/>
    </source>
</evidence>
<dbReference type="InterPro" id="IPR001765">
    <property type="entry name" value="Carbonic_anhydrase"/>
</dbReference>
<keyword evidence="3 6" id="KW-0479">Metal-binding</keyword>
<gene>
    <name evidence="7" type="ORF">IJ22_21510</name>
</gene>
<dbReference type="SUPFAM" id="SSF53056">
    <property type="entry name" value="beta-carbonic anhydrase, cab"/>
    <property type="match status" value="1"/>
</dbReference>
<evidence type="ECO:0000256" key="1">
    <source>
        <dbReference type="ARBA" id="ARBA00006217"/>
    </source>
</evidence>
<name>A0A0U2W530_9BACL</name>